<dbReference type="InterPro" id="IPR003959">
    <property type="entry name" value="ATPase_AAA_core"/>
</dbReference>
<dbReference type="Pfam" id="PF00004">
    <property type="entry name" value="AAA"/>
    <property type="match status" value="2"/>
</dbReference>
<dbReference type="Pfam" id="PF17862">
    <property type="entry name" value="AAA_lid_3"/>
    <property type="match status" value="1"/>
</dbReference>
<dbReference type="InterPro" id="IPR003593">
    <property type="entry name" value="AAA+_ATPase"/>
</dbReference>
<comment type="subcellular location">
    <subcellularLocation>
        <location evidence="6">Cytoplasm</location>
    </subcellularLocation>
</comment>
<dbReference type="InterPro" id="IPR039812">
    <property type="entry name" value="Vesicle-fus_ATPase"/>
</dbReference>
<dbReference type="InterPro" id="IPR027417">
    <property type="entry name" value="P-loop_NTPase"/>
</dbReference>
<evidence type="ECO:0000313" key="8">
    <source>
        <dbReference type="EMBL" id="KAK7238399.1"/>
    </source>
</evidence>
<dbReference type="Gene3D" id="3.10.330.10">
    <property type="match status" value="1"/>
</dbReference>
<reference evidence="8 9" key="1">
    <citation type="submission" date="2024-03" db="EMBL/GenBank/DDBJ databases">
        <title>Aureococcus anophagefferens CCMP1851 and Kratosvirus quantuckense: Draft genome of a second virus-susceptible host strain in the model system.</title>
        <authorList>
            <person name="Chase E."/>
            <person name="Truchon A.R."/>
            <person name="Schepens W."/>
            <person name="Wilhelm S.W."/>
        </authorList>
    </citation>
    <scope>NUCLEOTIDE SEQUENCE [LARGE SCALE GENOMIC DNA]</scope>
    <source>
        <strain evidence="8 9">CCMP1851</strain>
    </source>
</reference>
<dbReference type="PANTHER" id="PTHR23078">
    <property type="entry name" value="VESICULAR-FUSION PROTEIN NSF"/>
    <property type="match status" value="1"/>
</dbReference>
<dbReference type="Gene3D" id="3.40.50.300">
    <property type="entry name" value="P-loop containing nucleotide triphosphate hydrolases"/>
    <property type="match status" value="2"/>
</dbReference>
<comment type="catalytic activity">
    <reaction evidence="6">
        <text>ATP + H2O = ADP + phosphate + H(+)</text>
        <dbReference type="Rhea" id="RHEA:13065"/>
        <dbReference type="ChEBI" id="CHEBI:15377"/>
        <dbReference type="ChEBI" id="CHEBI:15378"/>
        <dbReference type="ChEBI" id="CHEBI:30616"/>
        <dbReference type="ChEBI" id="CHEBI:43474"/>
        <dbReference type="ChEBI" id="CHEBI:456216"/>
        <dbReference type="EC" id="3.6.4.6"/>
    </reaction>
</comment>
<evidence type="ECO:0000256" key="6">
    <source>
        <dbReference type="RuleBase" id="RU367045"/>
    </source>
</evidence>
<dbReference type="PROSITE" id="PS00674">
    <property type="entry name" value="AAA"/>
    <property type="match status" value="1"/>
</dbReference>
<keyword evidence="9" id="KW-1185">Reference proteome</keyword>
<evidence type="ECO:0000313" key="9">
    <source>
        <dbReference type="Proteomes" id="UP001363151"/>
    </source>
</evidence>
<comment type="cofactor">
    <cofactor evidence="6">
        <name>Mg(2+)</name>
        <dbReference type="ChEBI" id="CHEBI:18420"/>
    </cofactor>
    <text evidence="6">Binds 1 Mg(2+) ion per subunit.</text>
</comment>
<dbReference type="Gene3D" id="2.40.40.20">
    <property type="match status" value="1"/>
</dbReference>
<protein>
    <recommendedName>
        <fullName evidence="6">Vesicle-fusing ATPase</fullName>
        <ecNumber evidence="6">3.6.4.6</ecNumber>
    </recommendedName>
</protein>
<proteinExistence type="inferred from homology"/>
<comment type="caution">
    <text evidence="8">The sequence shown here is derived from an EMBL/GenBank/DDBJ whole genome shotgun (WGS) entry which is preliminary data.</text>
</comment>
<feature type="domain" description="AAA+ ATPase" evidence="7">
    <location>
        <begin position="545"/>
        <end position="688"/>
    </location>
</feature>
<keyword evidence="5 6" id="KW-0653">Protein transport</keyword>
<keyword evidence="6" id="KW-0931">ER-Golgi transport</keyword>
<keyword evidence="6" id="KW-0460">Magnesium</keyword>
<evidence type="ECO:0000256" key="3">
    <source>
        <dbReference type="ARBA" id="ARBA00022741"/>
    </source>
</evidence>
<keyword evidence="2 6" id="KW-0813">Transport</keyword>
<comment type="function">
    <text evidence="6">Required for vesicle-mediated transport. Catalyzes the fusion of transport vesicles within the Golgi cisternae. Is also required for transport from the endoplasmic reticulum to the Golgi stack. Seems to function as a fusion protein required for the delivery of cargo proteins to all compartments of the Golgi stack independent of vesicle origin.</text>
</comment>
<dbReference type="SUPFAM" id="SSF50692">
    <property type="entry name" value="ADC-like"/>
    <property type="match status" value="1"/>
</dbReference>
<keyword evidence="6" id="KW-0479">Metal-binding</keyword>
<dbReference type="SMART" id="SM00382">
    <property type="entry name" value="AAA"/>
    <property type="match status" value="2"/>
</dbReference>
<evidence type="ECO:0000256" key="5">
    <source>
        <dbReference type="ARBA" id="ARBA00022927"/>
    </source>
</evidence>
<dbReference type="Proteomes" id="UP001363151">
    <property type="component" value="Unassembled WGS sequence"/>
</dbReference>
<evidence type="ECO:0000256" key="2">
    <source>
        <dbReference type="ARBA" id="ARBA00022448"/>
    </source>
</evidence>
<evidence type="ECO:0000259" key="7">
    <source>
        <dbReference type="SMART" id="SM00382"/>
    </source>
</evidence>
<dbReference type="InterPro" id="IPR009010">
    <property type="entry name" value="Asp_de-COase-like_dom_sf"/>
</dbReference>
<dbReference type="EMBL" id="JBBJCI010000230">
    <property type="protein sequence ID" value="KAK7238399.1"/>
    <property type="molecule type" value="Genomic_DNA"/>
</dbReference>
<gene>
    <name evidence="8" type="primary">NSF</name>
    <name evidence="8" type="ORF">SO694_00023345</name>
</gene>
<dbReference type="EC" id="3.6.4.6" evidence="6"/>
<dbReference type="PANTHER" id="PTHR23078:SF3">
    <property type="entry name" value="VESICLE-FUSING ATPASE"/>
    <property type="match status" value="1"/>
</dbReference>
<keyword evidence="6" id="KW-0963">Cytoplasm</keyword>
<evidence type="ECO:0000256" key="1">
    <source>
        <dbReference type="ARBA" id="ARBA00006914"/>
    </source>
</evidence>
<name>A0ABR1FTP3_AURAN</name>
<keyword evidence="6" id="KW-0378">Hydrolase</keyword>
<organism evidence="8 9">
    <name type="scientific">Aureococcus anophagefferens</name>
    <name type="common">Harmful bloom alga</name>
    <dbReference type="NCBI Taxonomy" id="44056"/>
    <lineage>
        <taxon>Eukaryota</taxon>
        <taxon>Sar</taxon>
        <taxon>Stramenopiles</taxon>
        <taxon>Ochrophyta</taxon>
        <taxon>Pelagophyceae</taxon>
        <taxon>Pelagomonadales</taxon>
        <taxon>Pelagomonadaceae</taxon>
        <taxon>Aureococcus</taxon>
    </lineage>
</organism>
<comment type="similarity">
    <text evidence="1 6">Belongs to the AAA ATPase family.</text>
</comment>
<keyword evidence="3 6" id="KW-0547">Nucleotide-binding</keyword>
<evidence type="ECO:0000256" key="4">
    <source>
        <dbReference type="ARBA" id="ARBA00022840"/>
    </source>
</evidence>
<dbReference type="InterPro" id="IPR041569">
    <property type="entry name" value="AAA_lid_3"/>
</dbReference>
<accession>A0ABR1FTP3</accession>
<dbReference type="Gene3D" id="1.10.8.60">
    <property type="match status" value="1"/>
</dbReference>
<feature type="domain" description="AAA+ ATPase" evidence="7">
    <location>
        <begin position="262"/>
        <end position="409"/>
    </location>
</feature>
<keyword evidence="4 6" id="KW-0067">ATP-binding</keyword>
<dbReference type="InterPro" id="IPR003960">
    <property type="entry name" value="ATPase_AAA_CS"/>
</dbReference>
<dbReference type="SUPFAM" id="SSF52540">
    <property type="entry name" value="P-loop containing nucleoside triphosphate hydrolases"/>
    <property type="match status" value="2"/>
</dbReference>
<sequence length="752" mass="80065">MQSTLTVDNAPAKSLAYSNRVYLHPSDFAAFKSASPAQGVADDCCLLLLSGAGGDWVFAASAYPTMAAGKLGVASMQRRTAGLEIDAAVDVAPFTATLDTGLGKLRVSLAPFKAGAAADLDAAEVGAYFAREYGCQVFAVGQKLAVAFKKNALIATVEGLDFGVGGQARGGGRFGQVLPGVTQVMPFKERGGGNPNFKLSNVADGAAGGGSGGPKESLFNSDFDFAKLGIGGLGSEFDTIFRRAFASRIYPSHLIQQMGITHVRGMLLFGPPGCGKTLIARQIGKVLNAREPKIVNGPEVLDKYVGASEEKIRELFADAEAEQKAEGDDSMLHTIIFDEMDAICKSRGSVRDGTGVSDSIVNQLLSKIDGVDSLNNILVIGMTNRKDMIDEAILRPGRLELHVEIGLPDEAGRLQILDIKTATMKKAGRLAPDAVDALPALAARTKNFSGAELEGLVKSASSYALRRCVDVAKGNAIDDANLKVVRSDFDHALDSGEAVAAFGAKQESLEALYRDGLVDYGFQFREIKGALDRLVEQTRVSSKTPLMTVLLEGRVATGKTALAAYTAAHAEFPFVRVLSADAMIGYSESAKCQHIQKFFMDAREPARTYKSNLSLIVVDDVERILEYTPVGPRFSNTVLQTLLVLLKKAPPEDHRKLMVIATTSVANHLADLQLTDAFNVVLNVPQLESPEEIAAALADRVPDDAQRAAIAAAINKPIGVKQLLMVLEMARDPEGTGVDPNNFLACLHHVLD</sequence>